<feature type="compositionally biased region" description="Basic and acidic residues" evidence="6">
    <location>
        <begin position="294"/>
        <end position="304"/>
    </location>
</feature>
<feature type="transmembrane region" description="Helical" evidence="7">
    <location>
        <begin position="204"/>
        <end position="228"/>
    </location>
</feature>
<reference evidence="8" key="1">
    <citation type="submission" date="2020-02" db="EMBL/GenBank/DDBJ databases">
        <authorList>
            <person name="Meier V. D."/>
        </authorList>
    </citation>
    <scope>NUCLEOTIDE SEQUENCE</scope>
    <source>
        <strain evidence="8">AVDCRST_MAG55</strain>
    </source>
</reference>
<feature type="transmembrane region" description="Helical" evidence="7">
    <location>
        <begin position="248"/>
        <end position="269"/>
    </location>
</feature>
<feature type="transmembrane region" description="Helical" evidence="7">
    <location>
        <begin position="174"/>
        <end position="192"/>
    </location>
</feature>
<sequence>MGVLLLHGDVAHPEELSGALSSWHWEPTVLLGLLAAILGYGLLAWRLWRASGRFDGRAAAAWALGLLAIFAALQSPLDAVAGERLLLAHMLQHGLLMSVAPPLLLLGLYPRLVVPFTRPVVRPLLRNRRTHALLRVASMPALALGAWLAVLYAWHVPALYELALRNETVHVVEHLFFVNVGLLFWLPVIQPVPALVRMNPPAKLAYLAAGQVGTAYLAAALIWGPLLYPFYDASRALWGLSTAADQRIAGLTMMVVDMLVALSAAGWIVSRALTTAERREHRERASSSKLSPAAEREGGTWRVT</sequence>
<proteinExistence type="predicted"/>
<accession>A0A6J4PKS9</accession>
<evidence type="ECO:0000256" key="6">
    <source>
        <dbReference type="SAM" id="MobiDB-lite"/>
    </source>
</evidence>
<dbReference type="GO" id="GO:0005886">
    <property type="term" value="C:plasma membrane"/>
    <property type="evidence" value="ECO:0007669"/>
    <property type="project" value="UniProtKB-SubCell"/>
</dbReference>
<name>A0A6J4PKS9_9ACTN</name>
<keyword evidence="3 7" id="KW-0812">Transmembrane</keyword>
<evidence type="ECO:0000313" key="8">
    <source>
        <dbReference type="EMBL" id="CAA9417424.1"/>
    </source>
</evidence>
<feature type="transmembrane region" description="Helical" evidence="7">
    <location>
        <begin position="29"/>
        <end position="48"/>
    </location>
</feature>
<dbReference type="EMBL" id="CADCUZ010000075">
    <property type="protein sequence ID" value="CAA9417424.1"/>
    <property type="molecule type" value="Genomic_DNA"/>
</dbReference>
<keyword evidence="5 7" id="KW-0472">Membrane</keyword>
<dbReference type="AlphaFoldDB" id="A0A6J4PKS9"/>
<organism evidence="8">
    <name type="scientific">uncultured Rubrobacteraceae bacterium</name>
    <dbReference type="NCBI Taxonomy" id="349277"/>
    <lineage>
        <taxon>Bacteria</taxon>
        <taxon>Bacillati</taxon>
        <taxon>Actinomycetota</taxon>
        <taxon>Rubrobacteria</taxon>
        <taxon>Rubrobacterales</taxon>
        <taxon>Rubrobacteraceae</taxon>
        <taxon>environmental samples</taxon>
    </lineage>
</organism>
<protein>
    <recommendedName>
        <fullName evidence="9">Cytochrome c oxidase assembly protein</fullName>
    </recommendedName>
</protein>
<evidence type="ECO:0008006" key="9">
    <source>
        <dbReference type="Google" id="ProtNLM"/>
    </source>
</evidence>
<evidence type="ECO:0000256" key="7">
    <source>
        <dbReference type="SAM" id="Phobius"/>
    </source>
</evidence>
<evidence type="ECO:0000256" key="1">
    <source>
        <dbReference type="ARBA" id="ARBA00004651"/>
    </source>
</evidence>
<keyword evidence="4 7" id="KW-1133">Transmembrane helix</keyword>
<keyword evidence="2" id="KW-1003">Cell membrane</keyword>
<dbReference type="InterPro" id="IPR019108">
    <property type="entry name" value="Caa3_assmbl_CtaG-rel"/>
</dbReference>
<evidence type="ECO:0000256" key="3">
    <source>
        <dbReference type="ARBA" id="ARBA00022692"/>
    </source>
</evidence>
<feature type="transmembrane region" description="Helical" evidence="7">
    <location>
        <begin position="89"/>
        <end position="112"/>
    </location>
</feature>
<feature type="region of interest" description="Disordered" evidence="6">
    <location>
        <begin position="280"/>
        <end position="304"/>
    </location>
</feature>
<feature type="transmembrane region" description="Helical" evidence="7">
    <location>
        <begin position="60"/>
        <end position="77"/>
    </location>
</feature>
<evidence type="ECO:0000256" key="4">
    <source>
        <dbReference type="ARBA" id="ARBA00022989"/>
    </source>
</evidence>
<comment type="subcellular location">
    <subcellularLocation>
        <location evidence="1">Cell membrane</location>
        <topology evidence="1">Multi-pass membrane protein</topology>
    </subcellularLocation>
</comment>
<evidence type="ECO:0000256" key="2">
    <source>
        <dbReference type="ARBA" id="ARBA00022475"/>
    </source>
</evidence>
<evidence type="ECO:0000256" key="5">
    <source>
        <dbReference type="ARBA" id="ARBA00023136"/>
    </source>
</evidence>
<dbReference type="Pfam" id="PF09678">
    <property type="entry name" value="Caa3_CtaG"/>
    <property type="match status" value="1"/>
</dbReference>
<gene>
    <name evidence="8" type="ORF">AVDCRST_MAG55-1748</name>
</gene>
<feature type="transmembrane region" description="Helical" evidence="7">
    <location>
        <begin position="132"/>
        <end position="154"/>
    </location>
</feature>